<evidence type="ECO:0000313" key="2">
    <source>
        <dbReference type="EnsemblMetazoa" id="GBRI027634-PA"/>
    </source>
</evidence>
<evidence type="ECO:0000256" key="1">
    <source>
        <dbReference type="SAM" id="MobiDB-lite"/>
    </source>
</evidence>
<sequence length="102" mass="11158">MVIIDLLTITSSHFVHLNALVCFVCNQSSSSSSSITLNDCLFPSDSCFSKCVSKNSSTVSVFHLVIDKVSFTLPFESNNFMMGSKPLSKPKSSNFSQLEHIS</sequence>
<proteinExistence type="predicted"/>
<dbReference type="EnsemblMetazoa" id="GBRI027634-RA">
    <property type="protein sequence ID" value="GBRI027634-PA"/>
    <property type="gene ID" value="GBRI027634"/>
</dbReference>
<dbReference type="AlphaFoldDB" id="A0A1A9WPZ5"/>
<reference evidence="3" key="1">
    <citation type="submission" date="2014-03" db="EMBL/GenBank/DDBJ databases">
        <authorList>
            <person name="Aksoy S."/>
            <person name="Warren W."/>
            <person name="Wilson R.K."/>
        </authorList>
    </citation>
    <scope>NUCLEOTIDE SEQUENCE [LARGE SCALE GENOMIC DNA]</scope>
    <source>
        <strain evidence="3">IAEA</strain>
    </source>
</reference>
<accession>A0A1A9WPZ5</accession>
<organism evidence="2 3">
    <name type="scientific">Glossina brevipalpis</name>
    <dbReference type="NCBI Taxonomy" id="37001"/>
    <lineage>
        <taxon>Eukaryota</taxon>
        <taxon>Metazoa</taxon>
        <taxon>Ecdysozoa</taxon>
        <taxon>Arthropoda</taxon>
        <taxon>Hexapoda</taxon>
        <taxon>Insecta</taxon>
        <taxon>Pterygota</taxon>
        <taxon>Neoptera</taxon>
        <taxon>Endopterygota</taxon>
        <taxon>Diptera</taxon>
        <taxon>Brachycera</taxon>
        <taxon>Muscomorpha</taxon>
        <taxon>Hippoboscoidea</taxon>
        <taxon>Glossinidae</taxon>
        <taxon>Glossina</taxon>
    </lineage>
</organism>
<evidence type="ECO:0000313" key="3">
    <source>
        <dbReference type="Proteomes" id="UP000091820"/>
    </source>
</evidence>
<dbReference type="Proteomes" id="UP000091820">
    <property type="component" value="Unassembled WGS sequence"/>
</dbReference>
<dbReference type="VEuPathDB" id="VectorBase:GBRI027634"/>
<name>A0A1A9WPZ5_9MUSC</name>
<feature type="compositionally biased region" description="Polar residues" evidence="1">
    <location>
        <begin position="90"/>
        <end position="102"/>
    </location>
</feature>
<reference evidence="2" key="2">
    <citation type="submission" date="2020-05" db="UniProtKB">
        <authorList>
            <consortium name="EnsemblMetazoa"/>
        </authorList>
    </citation>
    <scope>IDENTIFICATION</scope>
    <source>
        <strain evidence="2">IAEA</strain>
    </source>
</reference>
<protein>
    <submittedName>
        <fullName evidence="2">Uncharacterized protein</fullName>
    </submittedName>
</protein>
<keyword evidence="3" id="KW-1185">Reference proteome</keyword>
<feature type="region of interest" description="Disordered" evidence="1">
    <location>
        <begin position="83"/>
        <end position="102"/>
    </location>
</feature>